<evidence type="ECO:0000313" key="1">
    <source>
        <dbReference type="EMBL" id="SDB84029.1"/>
    </source>
</evidence>
<proteinExistence type="predicted"/>
<dbReference type="AlphaFoldDB" id="A0A1G6GQ00"/>
<dbReference type="OrthoDB" id="2720271at2"/>
<name>A0A1G6GQ00_9BACI</name>
<gene>
    <name evidence="1" type="ORF">SAMN05421734_101377</name>
</gene>
<organism evidence="1 2">
    <name type="scientific">Pelagirhabdus alkalitolerans</name>
    <dbReference type="NCBI Taxonomy" id="1612202"/>
    <lineage>
        <taxon>Bacteria</taxon>
        <taxon>Bacillati</taxon>
        <taxon>Bacillota</taxon>
        <taxon>Bacilli</taxon>
        <taxon>Bacillales</taxon>
        <taxon>Bacillaceae</taxon>
        <taxon>Pelagirhabdus</taxon>
    </lineage>
</organism>
<reference evidence="2" key="1">
    <citation type="submission" date="2016-09" db="EMBL/GenBank/DDBJ databases">
        <authorList>
            <person name="Varghese N."/>
            <person name="Submissions S."/>
        </authorList>
    </citation>
    <scope>NUCLEOTIDE SEQUENCE [LARGE SCALE GENOMIC DNA]</scope>
    <source>
        <strain evidence="2">S5</strain>
    </source>
</reference>
<evidence type="ECO:0000313" key="2">
    <source>
        <dbReference type="Proteomes" id="UP000242949"/>
    </source>
</evidence>
<dbReference type="EMBL" id="FMYI01000001">
    <property type="protein sequence ID" value="SDB84029.1"/>
    <property type="molecule type" value="Genomic_DNA"/>
</dbReference>
<dbReference type="RefSeq" id="WP_090792394.1">
    <property type="nucleotide sequence ID" value="NZ_FMYI01000001.1"/>
</dbReference>
<dbReference type="Proteomes" id="UP000242949">
    <property type="component" value="Unassembled WGS sequence"/>
</dbReference>
<dbReference type="STRING" id="1612202.SAMN05421734_101377"/>
<protein>
    <submittedName>
        <fullName evidence="1">Uncharacterized protein</fullName>
    </submittedName>
</protein>
<sequence length="133" mass="15748">MQRVKYEYLRKRAIRKQPADDQTLLRTYETFEAKLIEQAQSEQDLLDLMQRERPFLMAAKTLHLTESEVYKRMQRLEKVLNDTVHRDAKHLHWIDVSNSLPHQASHFTGDTKTFLLAMQSQTHLKTKKNQKGG</sequence>
<keyword evidence="2" id="KW-1185">Reference proteome</keyword>
<accession>A0A1G6GQ00</accession>